<keyword evidence="4 7" id="KW-0418">Kinase</keyword>
<feature type="binding site" evidence="7">
    <location>
        <position position="135"/>
    </location>
    <ligand>
        <name>glycerol</name>
        <dbReference type="ChEBI" id="CHEBI:17754"/>
    </ligand>
</feature>
<feature type="binding site" evidence="7">
    <location>
        <position position="245"/>
    </location>
    <ligand>
        <name>glycerol</name>
        <dbReference type="ChEBI" id="CHEBI:17754"/>
    </ligand>
</feature>
<accession>A0ABU0ELE1</accession>
<dbReference type="EMBL" id="JAUSUT010000001">
    <property type="protein sequence ID" value="MDQ0376037.1"/>
    <property type="molecule type" value="Genomic_DNA"/>
</dbReference>
<evidence type="ECO:0000313" key="11">
    <source>
        <dbReference type="EMBL" id="MDQ0376037.1"/>
    </source>
</evidence>
<evidence type="ECO:0000256" key="7">
    <source>
        <dbReference type="HAMAP-Rule" id="MF_00186"/>
    </source>
</evidence>
<comment type="caution">
    <text evidence="11">The sequence shown here is derived from an EMBL/GenBank/DDBJ whole genome shotgun (WGS) entry which is preliminary data.</text>
</comment>
<dbReference type="RefSeq" id="WP_306987700.1">
    <property type="nucleotide sequence ID" value="NZ_JAUSUT010000001.1"/>
</dbReference>
<organism evidence="11 12">
    <name type="scientific">Amycolatopsis thermophila</name>
    <dbReference type="NCBI Taxonomy" id="206084"/>
    <lineage>
        <taxon>Bacteria</taxon>
        <taxon>Bacillati</taxon>
        <taxon>Actinomycetota</taxon>
        <taxon>Actinomycetes</taxon>
        <taxon>Pseudonocardiales</taxon>
        <taxon>Pseudonocardiaceae</taxon>
        <taxon>Amycolatopsis</taxon>
    </lineage>
</organism>
<keyword evidence="2 7" id="KW-0808">Transferase</keyword>
<feature type="binding site" evidence="7">
    <location>
        <position position="311"/>
    </location>
    <ligand>
        <name>ADP</name>
        <dbReference type="ChEBI" id="CHEBI:456216"/>
    </ligand>
</feature>
<gene>
    <name evidence="7" type="primary">glpK</name>
    <name evidence="11" type="ORF">FB470_000031</name>
</gene>
<comment type="catalytic activity">
    <reaction evidence="7">
        <text>glycerol + ATP = sn-glycerol 3-phosphate + ADP + H(+)</text>
        <dbReference type="Rhea" id="RHEA:21644"/>
        <dbReference type="ChEBI" id="CHEBI:15378"/>
        <dbReference type="ChEBI" id="CHEBI:17754"/>
        <dbReference type="ChEBI" id="CHEBI:30616"/>
        <dbReference type="ChEBI" id="CHEBI:57597"/>
        <dbReference type="ChEBI" id="CHEBI:456216"/>
        <dbReference type="EC" id="2.7.1.30"/>
    </reaction>
</comment>
<dbReference type="InterPro" id="IPR018483">
    <property type="entry name" value="Carb_kinase_FGGY_CS"/>
</dbReference>
<feature type="binding site" evidence="7">
    <location>
        <position position="245"/>
    </location>
    <ligand>
        <name>sn-glycerol 3-phosphate</name>
        <dbReference type="ChEBI" id="CHEBI:57597"/>
    </ligand>
</feature>
<keyword evidence="12" id="KW-1185">Reference proteome</keyword>
<evidence type="ECO:0000259" key="10">
    <source>
        <dbReference type="Pfam" id="PF02782"/>
    </source>
</evidence>
<comment type="function">
    <text evidence="7">Key enzyme in the regulation of glycerol uptake and metabolism. Catalyzes the phosphorylation of glycerol to yield sn-glycerol 3-phosphate.</text>
</comment>
<feature type="binding site" evidence="7">
    <location>
        <position position="15"/>
    </location>
    <ligand>
        <name>ATP</name>
        <dbReference type="ChEBI" id="CHEBI:30616"/>
    </ligand>
</feature>
<name>A0ABU0ELE1_9PSEU</name>
<dbReference type="EC" id="2.7.1.30" evidence="7"/>
<evidence type="ECO:0000256" key="2">
    <source>
        <dbReference type="ARBA" id="ARBA00022679"/>
    </source>
</evidence>
<keyword evidence="6 7" id="KW-0067">ATP-binding</keyword>
<dbReference type="NCBIfam" id="TIGR01311">
    <property type="entry name" value="glycerol_kin"/>
    <property type="match status" value="1"/>
</dbReference>
<dbReference type="PANTHER" id="PTHR10196">
    <property type="entry name" value="SUGAR KINASE"/>
    <property type="match status" value="1"/>
</dbReference>
<comment type="similarity">
    <text evidence="1 7 8">Belongs to the FGGY kinase family.</text>
</comment>
<feature type="binding site" evidence="7">
    <location>
        <position position="311"/>
    </location>
    <ligand>
        <name>ATP</name>
        <dbReference type="ChEBI" id="CHEBI:30616"/>
    </ligand>
</feature>
<feature type="binding site" evidence="7">
    <location>
        <position position="267"/>
    </location>
    <ligand>
        <name>ADP</name>
        <dbReference type="ChEBI" id="CHEBI:456216"/>
    </ligand>
</feature>
<evidence type="ECO:0000313" key="12">
    <source>
        <dbReference type="Proteomes" id="UP001229651"/>
    </source>
</evidence>
<feature type="binding site" evidence="7">
    <location>
        <position position="13"/>
    </location>
    <ligand>
        <name>sn-glycerol 3-phosphate</name>
        <dbReference type="ChEBI" id="CHEBI:57597"/>
    </ligand>
</feature>
<evidence type="ECO:0000259" key="9">
    <source>
        <dbReference type="Pfam" id="PF00370"/>
    </source>
</evidence>
<comment type="caution">
    <text evidence="7">Lacks conserved residue(s) required for the propagation of feature annotation.</text>
</comment>
<protein>
    <recommendedName>
        <fullName evidence="7">Glycerol kinase</fullName>
        <ecNumber evidence="7">2.7.1.30</ecNumber>
    </recommendedName>
    <alternativeName>
        <fullName evidence="7">ATP:glycerol 3-phosphotransferase</fullName>
    </alternativeName>
    <alternativeName>
        <fullName evidence="7">Glycerokinase</fullName>
        <shortName evidence="7">GK</shortName>
    </alternativeName>
</protein>
<dbReference type="Pfam" id="PF02782">
    <property type="entry name" value="FGGY_C"/>
    <property type="match status" value="1"/>
</dbReference>
<dbReference type="PANTHER" id="PTHR10196:SF69">
    <property type="entry name" value="GLYCEROL KINASE"/>
    <property type="match status" value="1"/>
</dbReference>
<feature type="binding site" evidence="7">
    <location>
        <position position="84"/>
    </location>
    <ligand>
        <name>glycerol</name>
        <dbReference type="ChEBI" id="CHEBI:17754"/>
    </ligand>
</feature>
<feature type="binding site" evidence="7">
    <location>
        <position position="14"/>
    </location>
    <ligand>
        <name>ATP</name>
        <dbReference type="ChEBI" id="CHEBI:30616"/>
    </ligand>
</feature>
<feature type="binding site" evidence="7">
    <location>
        <position position="13"/>
    </location>
    <ligand>
        <name>ATP</name>
        <dbReference type="ChEBI" id="CHEBI:30616"/>
    </ligand>
</feature>
<dbReference type="Pfam" id="PF00370">
    <property type="entry name" value="FGGY_N"/>
    <property type="match status" value="1"/>
</dbReference>
<comment type="pathway">
    <text evidence="7">Polyol metabolism; glycerol degradation via glycerol kinase pathway; sn-glycerol 3-phosphate from glycerol: step 1/1.</text>
</comment>
<dbReference type="PROSITE" id="PS00445">
    <property type="entry name" value="FGGY_KINASES_2"/>
    <property type="match status" value="1"/>
</dbReference>
<evidence type="ECO:0000256" key="4">
    <source>
        <dbReference type="ARBA" id="ARBA00022777"/>
    </source>
</evidence>
<feature type="binding site" evidence="7">
    <location>
        <position position="246"/>
    </location>
    <ligand>
        <name>glycerol</name>
        <dbReference type="ChEBI" id="CHEBI:17754"/>
    </ligand>
</feature>
<dbReference type="NCBIfam" id="NF000756">
    <property type="entry name" value="PRK00047.1"/>
    <property type="match status" value="1"/>
</dbReference>
<feature type="domain" description="Carbohydrate kinase FGGY N-terminal" evidence="9">
    <location>
        <begin position="5"/>
        <end position="252"/>
    </location>
</feature>
<feature type="domain" description="Carbohydrate kinase FGGY C-terminal" evidence="10">
    <location>
        <begin position="261"/>
        <end position="450"/>
    </location>
</feature>
<feature type="binding site" evidence="7">
    <location>
        <position position="315"/>
    </location>
    <ligand>
        <name>ATP</name>
        <dbReference type="ChEBI" id="CHEBI:30616"/>
    </ligand>
</feature>
<dbReference type="CDD" id="cd07769">
    <property type="entry name" value="ASKHA_NBD_FGGY_GK"/>
    <property type="match status" value="1"/>
</dbReference>
<dbReference type="Gene3D" id="3.30.420.40">
    <property type="match status" value="2"/>
</dbReference>
<feature type="binding site" evidence="7">
    <location>
        <position position="13"/>
    </location>
    <ligand>
        <name>ADP</name>
        <dbReference type="ChEBI" id="CHEBI:456216"/>
    </ligand>
</feature>
<dbReference type="InterPro" id="IPR043129">
    <property type="entry name" value="ATPase_NBD"/>
</dbReference>
<evidence type="ECO:0000256" key="3">
    <source>
        <dbReference type="ARBA" id="ARBA00022741"/>
    </source>
</evidence>
<feature type="binding site" evidence="7">
    <location>
        <position position="17"/>
    </location>
    <ligand>
        <name>ADP</name>
        <dbReference type="ChEBI" id="CHEBI:456216"/>
    </ligand>
</feature>
<evidence type="ECO:0000256" key="8">
    <source>
        <dbReference type="RuleBase" id="RU003733"/>
    </source>
</evidence>
<keyword evidence="3 7" id="KW-0547">Nucleotide-binding</keyword>
<dbReference type="Proteomes" id="UP001229651">
    <property type="component" value="Unassembled WGS sequence"/>
</dbReference>
<dbReference type="HAMAP" id="MF_00186">
    <property type="entry name" value="Glycerol_kin"/>
    <property type="match status" value="1"/>
</dbReference>
<feature type="binding site" evidence="7">
    <location>
        <position position="412"/>
    </location>
    <ligand>
        <name>ATP</name>
        <dbReference type="ChEBI" id="CHEBI:30616"/>
    </ligand>
</feature>
<reference evidence="11 12" key="1">
    <citation type="submission" date="2023-07" db="EMBL/GenBank/DDBJ databases">
        <title>Sequencing the genomes of 1000 actinobacteria strains.</title>
        <authorList>
            <person name="Klenk H.-P."/>
        </authorList>
    </citation>
    <scope>NUCLEOTIDE SEQUENCE [LARGE SCALE GENOMIC DNA]</scope>
    <source>
        <strain evidence="11 12">DSM 45805</strain>
    </source>
</reference>
<comment type="activity regulation">
    <text evidence="7">Inhibited by fructose 1,6-bisphosphate (FBP).</text>
</comment>
<proteinExistence type="inferred from homology"/>
<feature type="binding site" evidence="7">
    <location>
        <position position="412"/>
    </location>
    <ligand>
        <name>ADP</name>
        <dbReference type="ChEBI" id="CHEBI:456216"/>
    </ligand>
</feature>
<dbReference type="GO" id="GO:0004370">
    <property type="term" value="F:glycerol kinase activity"/>
    <property type="evidence" value="ECO:0007669"/>
    <property type="project" value="UniProtKB-EC"/>
</dbReference>
<feature type="binding site" evidence="7">
    <location>
        <position position="135"/>
    </location>
    <ligand>
        <name>sn-glycerol 3-phosphate</name>
        <dbReference type="ChEBI" id="CHEBI:57597"/>
    </ligand>
</feature>
<dbReference type="InterPro" id="IPR018485">
    <property type="entry name" value="FGGY_C"/>
</dbReference>
<dbReference type="SUPFAM" id="SSF53067">
    <property type="entry name" value="Actin-like ATPase domain"/>
    <property type="match status" value="2"/>
</dbReference>
<evidence type="ECO:0000256" key="5">
    <source>
        <dbReference type="ARBA" id="ARBA00022798"/>
    </source>
</evidence>
<dbReference type="InterPro" id="IPR005999">
    <property type="entry name" value="Glycerol_kin"/>
</dbReference>
<feature type="binding site" evidence="7">
    <location>
        <position position="267"/>
    </location>
    <ligand>
        <name>ATP</name>
        <dbReference type="ChEBI" id="CHEBI:30616"/>
    </ligand>
</feature>
<feature type="binding site" evidence="7">
    <location>
        <position position="83"/>
    </location>
    <ligand>
        <name>sn-glycerol 3-phosphate</name>
        <dbReference type="ChEBI" id="CHEBI:57597"/>
    </ligand>
</feature>
<dbReference type="InterPro" id="IPR018484">
    <property type="entry name" value="FGGY_N"/>
</dbReference>
<feature type="binding site" evidence="7">
    <location>
        <position position="83"/>
    </location>
    <ligand>
        <name>glycerol</name>
        <dbReference type="ChEBI" id="CHEBI:17754"/>
    </ligand>
</feature>
<evidence type="ECO:0000256" key="1">
    <source>
        <dbReference type="ARBA" id="ARBA00009156"/>
    </source>
</evidence>
<feature type="binding site" evidence="7">
    <location>
        <position position="84"/>
    </location>
    <ligand>
        <name>sn-glycerol 3-phosphate</name>
        <dbReference type="ChEBI" id="CHEBI:57597"/>
    </ligand>
</feature>
<sequence length="646" mass="70607">MVQRYVMAIDQGTTSTRCILFDARGRLVSVAQREHQQHFPRPGWVEHDAVEIWRNLGRVVPQALSDAGIEAGQVAALGIANQRETTVLWDRRTGVPVGRAIVWQDTRTDGMVDQLAREPGADRVRRLCGLPLATYFSAPRLRWQLEHTPGLRERAERGEVLFGTIETWLIWNLTGGPDGGVHVTDVTNASRTMLMNLRTLSWDDELLEFFDVPRVMLPEIRSSTEVYGTTSRVVPGIDIAAALGDQQAALFGQTCFAPGEAKCTYGTGSFLLLNTGTTPVLSTHGMLTTVGFRIGDEPAVYALEGSIAVTGSLVQWFRDGLGLISSAPEIETLARTVSDNGGCYIVPAFSGLFAPHWHSEARGVIAGLTSYITKGHLARAVLEATGWQTREVVEAMNADSGLALSTLRVDGGMTADNLLMQFVADVLDVPVVRPMVAETVSLGAAYAAGLSVGYWPDLEGLRRNWHRAAQWLPEMDLARREREYAQWRQAVALTFGWTRPAPAATPGSDVTELVQADHRRLEELFRGLRDEQADRDLLTAELAALLTAHAAATERVLHPSEPGPDVSADVRAITEPGPEGEKALLRLENAVDEHIRGEERGLLNELRRTVSPAERLGLGRAFAAERARRLERARAGGPDPRGGVQL</sequence>
<keyword evidence="5 7" id="KW-0319">Glycerol metabolism</keyword>
<evidence type="ECO:0000256" key="6">
    <source>
        <dbReference type="ARBA" id="ARBA00022840"/>
    </source>
</evidence>